<dbReference type="SFLD" id="SFLDS00003">
    <property type="entry name" value="Haloacid_Dehalogenase"/>
    <property type="match status" value="1"/>
</dbReference>
<dbReference type="SUPFAM" id="SSF56784">
    <property type="entry name" value="HAD-like"/>
    <property type="match status" value="1"/>
</dbReference>
<dbReference type="InterPro" id="IPR036412">
    <property type="entry name" value="HAD-like_sf"/>
</dbReference>
<name>A0A934JLF0_9GAMM</name>
<keyword evidence="1 2" id="KW-0378">Hydrolase</keyword>
<organism evidence="2 3">
    <name type="scientific">Marinomonas transparens</name>
    <dbReference type="NCBI Taxonomy" id="2795388"/>
    <lineage>
        <taxon>Bacteria</taxon>
        <taxon>Pseudomonadati</taxon>
        <taxon>Pseudomonadota</taxon>
        <taxon>Gammaproteobacteria</taxon>
        <taxon>Oceanospirillales</taxon>
        <taxon>Oceanospirillaceae</taxon>
        <taxon>Marinomonas</taxon>
    </lineage>
</organism>
<evidence type="ECO:0000256" key="1">
    <source>
        <dbReference type="ARBA" id="ARBA00022801"/>
    </source>
</evidence>
<dbReference type="AlphaFoldDB" id="A0A934JLF0"/>
<dbReference type="EMBL" id="JAEMNX010000012">
    <property type="protein sequence ID" value="MBJ7538305.1"/>
    <property type="molecule type" value="Genomic_DNA"/>
</dbReference>
<accession>A0A934JLF0</accession>
<dbReference type="InterPro" id="IPR006439">
    <property type="entry name" value="HAD-SF_hydro_IA"/>
</dbReference>
<sequence>MSVLVTFDLDNTLWDVSPVIVRAEYAMESWFEDRFPGFSASYSFAVQQELRANILDQYPDLAPNLTALRLEVYKLALKAFGLPSEEAKNVAESALAHFCEWRQKVDLFPHTLDVLEELNQDYSLAAITNGNADVFHPYVGLGQYFEFAIRADQVGVAKPSAELFHLAAEKSGYPLSQIVHIGDHPIDDVYGASNAGAKSIWFNRHGAQRWGDDWGTRSDAEVHSLLELPMAIRSLIS</sequence>
<reference evidence="2" key="1">
    <citation type="submission" date="2020-12" db="EMBL/GenBank/DDBJ databases">
        <title>Marinomonas arctica sp. nov., a psychrotolerant bacterium isolated from the Arctic.</title>
        <authorList>
            <person name="Zhang Y."/>
        </authorList>
    </citation>
    <scope>NUCLEOTIDE SEQUENCE</scope>
    <source>
        <strain evidence="2">C1424</strain>
    </source>
</reference>
<dbReference type="PRINTS" id="PR00413">
    <property type="entry name" value="HADHALOGNASE"/>
</dbReference>
<dbReference type="InterPro" id="IPR051540">
    <property type="entry name" value="S-2-haloacid_dehalogenase"/>
</dbReference>
<dbReference type="InterPro" id="IPR023214">
    <property type="entry name" value="HAD_sf"/>
</dbReference>
<evidence type="ECO:0000313" key="2">
    <source>
        <dbReference type="EMBL" id="MBJ7538305.1"/>
    </source>
</evidence>
<dbReference type="GO" id="GO:0016787">
    <property type="term" value="F:hydrolase activity"/>
    <property type="evidence" value="ECO:0007669"/>
    <property type="project" value="UniProtKB-KW"/>
</dbReference>
<keyword evidence="3" id="KW-1185">Reference proteome</keyword>
<dbReference type="Gene3D" id="3.40.50.1000">
    <property type="entry name" value="HAD superfamily/HAD-like"/>
    <property type="match status" value="1"/>
</dbReference>
<dbReference type="SFLD" id="SFLDG01129">
    <property type="entry name" value="C1.5:_HAD__Beta-PGM__Phosphata"/>
    <property type="match status" value="1"/>
</dbReference>
<evidence type="ECO:0000313" key="3">
    <source>
        <dbReference type="Proteomes" id="UP000628710"/>
    </source>
</evidence>
<dbReference type="PANTHER" id="PTHR43316">
    <property type="entry name" value="HYDROLASE, HALOACID DELAHOGENASE-RELATED"/>
    <property type="match status" value="1"/>
</dbReference>
<dbReference type="Gene3D" id="1.20.120.1600">
    <property type="match status" value="1"/>
</dbReference>
<gene>
    <name evidence="2" type="ORF">I8J31_11540</name>
</gene>
<dbReference type="Proteomes" id="UP000628710">
    <property type="component" value="Unassembled WGS sequence"/>
</dbReference>
<dbReference type="NCBIfam" id="TIGR01549">
    <property type="entry name" value="HAD-SF-IA-v1"/>
    <property type="match status" value="1"/>
</dbReference>
<protein>
    <submittedName>
        <fullName evidence="2">HAD-IA family hydrolase</fullName>
    </submittedName>
</protein>
<dbReference type="PANTHER" id="PTHR43316:SF8">
    <property type="entry name" value="HAD FAMILY HYDROLASE"/>
    <property type="match status" value="1"/>
</dbReference>
<proteinExistence type="predicted"/>
<dbReference type="RefSeq" id="WP_199468715.1">
    <property type="nucleotide sequence ID" value="NZ_JAEMNX010000012.1"/>
</dbReference>
<comment type="caution">
    <text evidence="2">The sequence shown here is derived from an EMBL/GenBank/DDBJ whole genome shotgun (WGS) entry which is preliminary data.</text>
</comment>
<dbReference type="Pfam" id="PF00702">
    <property type="entry name" value="Hydrolase"/>
    <property type="match status" value="1"/>
</dbReference>